<protein>
    <recommendedName>
        <fullName evidence="10">Beta-xylanase</fullName>
        <ecNumber evidence="10">3.2.1.8</ecNumber>
    </recommendedName>
</protein>
<sequence length="391" mass="44228">MSIRRLATRRNFILGLGALAGASIAVAGKSTSTYVKNLIHTSRYESRDFTTVGNAPLRDRAAAKGLIYGAVGDYLPLSTDKNYATSFARECGMLVSGELKWYFIRPTPDSFDFTKSDWVAKFARASGMHFRGHTLVWHISLPDWFEETVNRQNAEGFLVEHIKTVVGHYAGQIHSWDVLNEAIEPNDGRPDGLRKTPWLEFLGEDYLDLVFRVAAETDPQALLVYNDFGMDYDNPRDEARRIAILKLLERLKSKGTPVHALGIQAHLWADATDFNPKKLRDFLSQVASLGLKILITELDVADHRLPPDVKLRDRVVAGVYEDYLSVVLDEPAVIAIITWGLSDRYSWMPEYHPRPDGLPLRPHPLDKHFQPKLAWNAMARAFDRAPMRSDK</sequence>
<evidence type="ECO:0000313" key="13">
    <source>
        <dbReference type="Proteomes" id="UP000186868"/>
    </source>
</evidence>
<comment type="similarity">
    <text evidence="2 10">Belongs to the glycosyl hydrolase 10 (cellulase F) family.</text>
</comment>
<dbReference type="SUPFAM" id="SSF51445">
    <property type="entry name" value="(Trans)glycosidases"/>
    <property type="match status" value="1"/>
</dbReference>
<dbReference type="PANTHER" id="PTHR31490">
    <property type="entry name" value="GLYCOSYL HYDROLASE"/>
    <property type="match status" value="1"/>
</dbReference>
<dbReference type="GO" id="GO:0031176">
    <property type="term" value="F:endo-1,4-beta-xylanase activity"/>
    <property type="evidence" value="ECO:0007669"/>
    <property type="project" value="UniProtKB-EC"/>
</dbReference>
<name>A0A1U7HKT3_9CYAN</name>
<dbReference type="OrthoDB" id="9809277at2"/>
<dbReference type="InterPro" id="IPR044846">
    <property type="entry name" value="GH10"/>
</dbReference>
<keyword evidence="8 10" id="KW-0624">Polysaccharide degradation</keyword>
<evidence type="ECO:0000256" key="3">
    <source>
        <dbReference type="ARBA" id="ARBA00022651"/>
    </source>
</evidence>
<gene>
    <name evidence="12" type="ORF">NIES593_08600</name>
</gene>
<comment type="caution">
    <text evidence="12">The sequence shown here is derived from an EMBL/GenBank/DDBJ whole genome shotgun (WGS) entry which is preliminary data.</text>
</comment>
<dbReference type="EC" id="3.2.1.8" evidence="10"/>
<evidence type="ECO:0000256" key="7">
    <source>
        <dbReference type="ARBA" id="ARBA00023295"/>
    </source>
</evidence>
<dbReference type="Proteomes" id="UP000186868">
    <property type="component" value="Unassembled WGS sequence"/>
</dbReference>
<evidence type="ECO:0000256" key="2">
    <source>
        <dbReference type="ARBA" id="ARBA00007495"/>
    </source>
</evidence>
<evidence type="ECO:0000256" key="4">
    <source>
        <dbReference type="ARBA" id="ARBA00022729"/>
    </source>
</evidence>
<evidence type="ECO:0000313" key="12">
    <source>
        <dbReference type="EMBL" id="OKH24203.1"/>
    </source>
</evidence>
<dbReference type="RefSeq" id="WP_073599185.1">
    <property type="nucleotide sequence ID" value="NZ_MRCB01000007.1"/>
</dbReference>
<dbReference type="PANTHER" id="PTHR31490:SF88">
    <property type="entry name" value="BETA-XYLANASE"/>
    <property type="match status" value="1"/>
</dbReference>
<keyword evidence="6 10" id="KW-0119">Carbohydrate metabolism</keyword>
<keyword evidence="13" id="KW-1185">Reference proteome</keyword>
<feature type="domain" description="GH10" evidence="11">
    <location>
        <begin position="60"/>
        <end position="381"/>
    </location>
</feature>
<dbReference type="PROSITE" id="PS00591">
    <property type="entry name" value="GH10_1"/>
    <property type="match status" value="1"/>
</dbReference>
<evidence type="ECO:0000256" key="1">
    <source>
        <dbReference type="ARBA" id="ARBA00000681"/>
    </source>
</evidence>
<dbReference type="SMART" id="SM00633">
    <property type="entry name" value="Glyco_10"/>
    <property type="match status" value="1"/>
</dbReference>
<dbReference type="InterPro" id="IPR017853">
    <property type="entry name" value="GH"/>
</dbReference>
<dbReference type="AlphaFoldDB" id="A0A1U7HKT3"/>
<dbReference type="EMBL" id="MRCB01000007">
    <property type="protein sequence ID" value="OKH24203.1"/>
    <property type="molecule type" value="Genomic_DNA"/>
</dbReference>
<evidence type="ECO:0000256" key="9">
    <source>
        <dbReference type="PROSITE-ProRule" id="PRU10061"/>
    </source>
</evidence>
<keyword evidence="5 10" id="KW-0378">Hydrolase</keyword>
<dbReference type="GO" id="GO:0045493">
    <property type="term" value="P:xylan catabolic process"/>
    <property type="evidence" value="ECO:0007669"/>
    <property type="project" value="UniProtKB-KW"/>
</dbReference>
<accession>A0A1U7HKT3</accession>
<dbReference type="Pfam" id="PF00331">
    <property type="entry name" value="Glyco_hydro_10"/>
    <property type="match status" value="1"/>
</dbReference>
<dbReference type="STRING" id="1921803.NIES593_08600"/>
<keyword evidence="3" id="KW-0858">Xylan degradation</keyword>
<evidence type="ECO:0000259" key="11">
    <source>
        <dbReference type="PROSITE" id="PS51760"/>
    </source>
</evidence>
<organism evidence="12 13">
    <name type="scientific">Hydrococcus rivularis NIES-593</name>
    <dbReference type="NCBI Taxonomy" id="1921803"/>
    <lineage>
        <taxon>Bacteria</taxon>
        <taxon>Bacillati</taxon>
        <taxon>Cyanobacteriota</taxon>
        <taxon>Cyanophyceae</taxon>
        <taxon>Pleurocapsales</taxon>
        <taxon>Hydrococcaceae</taxon>
        <taxon>Hydrococcus</taxon>
    </lineage>
</organism>
<reference evidence="12 13" key="1">
    <citation type="submission" date="2016-11" db="EMBL/GenBank/DDBJ databases">
        <title>Draft Genome Sequences of Nine Cyanobacterial Strains from Diverse Habitats.</title>
        <authorList>
            <person name="Zhu T."/>
            <person name="Hou S."/>
            <person name="Lu X."/>
            <person name="Hess W.R."/>
        </authorList>
    </citation>
    <scope>NUCLEOTIDE SEQUENCE [LARGE SCALE GENOMIC DNA]</scope>
    <source>
        <strain evidence="12 13">NIES-593</strain>
    </source>
</reference>
<evidence type="ECO:0000256" key="10">
    <source>
        <dbReference type="RuleBase" id="RU361174"/>
    </source>
</evidence>
<evidence type="ECO:0000256" key="5">
    <source>
        <dbReference type="ARBA" id="ARBA00022801"/>
    </source>
</evidence>
<evidence type="ECO:0000256" key="6">
    <source>
        <dbReference type="ARBA" id="ARBA00023277"/>
    </source>
</evidence>
<dbReference type="InterPro" id="IPR031158">
    <property type="entry name" value="GH10_AS"/>
</dbReference>
<feature type="active site" description="Nucleophile" evidence="9">
    <location>
        <position position="297"/>
    </location>
</feature>
<keyword evidence="7 10" id="KW-0326">Glycosidase</keyword>
<comment type="catalytic activity">
    <reaction evidence="1 10">
        <text>Endohydrolysis of (1-&gt;4)-beta-D-xylosidic linkages in xylans.</text>
        <dbReference type="EC" id="3.2.1.8"/>
    </reaction>
</comment>
<evidence type="ECO:0000256" key="8">
    <source>
        <dbReference type="ARBA" id="ARBA00023326"/>
    </source>
</evidence>
<dbReference type="PROSITE" id="PS51760">
    <property type="entry name" value="GH10_2"/>
    <property type="match status" value="1"/>
</dbReference>
<proteinExistence type="inferred from homology"/>
<keyword evidence="4" id="KW-0732">Signal</keyword>
<dbReference type="PRINTS" id="PR00134">
    <property type="entry name" value="GLHYDRLASE10"/>
</dbReference>
<dbReference type="Gene3D" id="3.20.20.80">
    <property type="entry name" value="Glycosidases"/>
    <property type="match status" value="1"/>
</dbReference>
<dbReference type="InterPro" id="IPR001000">
    <property type="entry name" value="GH10_dom"/>
</dbReference>